<evidence type="ECO:0000256" key="1">
    <source>
        <dbReference type="SAM" id="MobiDB-lite"/>
    </source>
</evidence>
<name>A0A8H8WQR9_9HYPH</name>
<dbReference type="Proteomes" id="UP000663508">
    <property type="component" value="Chromosome"/>
</dbReference>
<dbReference type="EMBL" id="AP024145">
    <property type="protein sequence ID" value="BCM82688.1"/>
    <property type="molecule type" value="Genomic_DNA"/>
</dbReference>
<keyword evidence="2" id="KW-1133">Transmembrane helix</keyword>
<dbReference type="AlphaFoldDB" id="A0A8H8WQR9"/>
<feature type="region of interest" description="Disordered" evidence="1">
    <location>
        <begin position="1"/>
        <end position="32"/>
    </location>
</feature>
<sequence length="130" mass="14323">MLGKSRSRSRSENRGETSATGGIGRLDRGPGREPVDIRIIVSAAPARSARERASAYLPWPVRLVLKLGLPAFVLFMVFVLPNYLDCRTRHGSGQFFHGMTVAACTRQTVSGQIDETHKRFEDIARAIGAR</sequence>
<keyword evidence="2" id="KW-0472">Membrane</keyword>
<gene>
    <name evidence="3" type="ORF">mvi_11490</name>
</gene>
<evidence type="ECO:0000256" key="2">
    <source>
        <dbReference type="SAM" id="Phobius"/>
    </source>
</evidence>
<reference evidence="3" key="1">
    <citation type="submission" date="2020-11" db="EMBL/GenBank/DDBJ databases">
        <title>Complete genome sequence of a novel pathogenic Methylobacterium strain isolated from rice in Vietnam.</title>
        <authorList>
            <person name="Lai K."/>
            <person name="Okazaki S."/>
            <person name="Higashi K."/>
            <person name="Mori H."/>
            <person name="Toyoda A."/>
            <person name="Kurokawa K."/>
        </authorList>
    </citation>
    <scope>NUCLEOTIDE SEQUENCE</scope>
    <source>
        <strain evidence="3">VL1</strain>
    </source>
</reference>
<dbReference type="KEGG" id="mind:mvi_11490"/>
<evidence type="ECO:0000313" key="4">
    <source>
        <dbReference type="Proteomes" id="UP000663508"/>
    </source>
</evidence>
<accession>A0A8H8WQR9</accession>
<organism evidence="3 4">
    <name type="scientific">Methylobacterium indicum</name>
    <dbReference type="NCBI Taxonomy" id="1775910"/>
    <lineage>
        <taxon>Bacteria</taxon>
        <taxon>Pseudomonadati</taxon>
        <taxon>Pseudomonadota</taxon>
        <taxon>Alphaproteobacteria</taxon>
        <taxon>Hyphomicrobiales</taxon>
        <taxon>Methylobacteriaceae</taxon>
        <taxon>Methylobacterium</taxon>
    </lineage>
</organism>
<keyword evidence="2" id="KW-0812">Transmembrane</keyword>
<proteinExistence type="predicted"/>
<evidence type="ECO:0000313" key="3">
    <source>
        <dbReference type="EMBL" id="BCM82688.1"/>
    </source>
</evidence>
<feature type="transmembrane region" description="Helical" evidence="2">
    <location>
        <begin position="63"/>
        <end position="84"/>
    </location>
</feature>
<protein>
    <submittedName>
        <fullName evidence="3">Uncharacterized protein</fullName>
    </submittedName>
</protein>